<organism evidence="8 9">
    <name type="scientific">Steinernema hermaphroditum</name>
    <dbReference type="NCBI Taxonomy" id="289476"/>
    <lineage>
        <taxon>Eukaryota</taxon>
        <taxon>Metazoa</taxon>
        <taxon>Ecdysozoa</taxon>
        <taxon>Nematoda</taxon>
        <taxon>Chromadorea</taxon>
        <taxon>Rhabditida</taxon>
        <taxon>Tylenchina</taxon>
        <taxon>Panagrolaimomorpha</taxon>
        <taxon>Strongyloidoidea</taxon>
        <taxon>Steinernematidae</taxon>
        <taxon>Steinernema</taxon>
    </lineage>
</organism>
<dbReference type="InterPro" id="IPR029063">
    <property type="entry name" value="SAM-dependent_MTases_sf"/>
</dbReference>
<dbReference type="InterPro" id="IPR014644">
    <property type="entry name" value="MeTrfase_PRMT7"/>
</dbReference>
<proteinExistence type="inferred from homology"/>
<dbReference type="Pfam" id="PF06325">
    <property type="entry name" value="PrmA"/>
    <property type="match status" value="1"/>
</dbReference>
<dbReference type="EC" id="2.1.1.-" evidence="5"/>
<evidence type="ECO:0000313" key="8">
    <source>
        <dbReference type="EMBL" id="KAK0420617.1"/>
    </source>
</evidence>
<keyword evidence="4" id="KW-0677">Repeat</keyword>
<dbReference type="GO" id="GO:0042054">
    <property type="term" value="F:histone methyltransferase activity"/>
    <property type="evidence" value="ECO:0007669"/>
    <property type="project" value="TreeGrafter"/>
</dbReference>
<dbReference type="EMBL" id="JAUCMV010000002">
    <property type="protein sequence ID" value="KAK0420617.1"/>
    <property type="molecule type" value="Genomic_DNA"/>
</dbReference>
<dbReference type="AlphaFoldDB" id="A0AA39M4H9"/>
<dbReference type="PANTHER" id="PTHR11006:SF4">
    <property type="entry name" value="PROTEIN ARGININE N-METHYLTRANSFERASE 7"/>
    <property type="match status" value="1"/>
</dbReference>
<feature type="domain" description="Protein arginine N-methyltransferase" evidence="7">
    <location>
        <begin position="205"/>
        <end position="319"/>
    </location>
</feature>
<dbReference type="PANTHER" id="PTHR11006">
    <property type="entry name" value="PROTEIN ARGININE N-METHYLTRANSFERASE"/>
    <property type="match status" value="1"/>
</dbReference>
<dbReference type="InterPro" id="IPR025799">
    <property type="entry name" value="Arg_MeTrfase"/>
</dbReference>
<evidence type="ECO:0000313" key="9">
    <source>
        <dbReference type="Proteomes" id="UP001175271"/>
    </source>
</evidence>
<keyword evidence="1 6" id="KW-0489">Methyltransferase</keyword>
<dbReference type="CDD" id="cd02440">
    <property type="entry name" value="AdoMet_MTases"/>
    <property type="match status" value="1"/>
</dbReference>
<evidence type="ECO:0000256" key="6">
    <source>
        <dbReference type="PROSITE-ProRule" id="PRU01015"/>
    </source>
</evidence>
<dbReference type="FunFam" id="3.40.50.150:FF:000071">
    <property type="entry name" value="Protein arginine N-methyltransferase 7"/>
    <property type="match status" value="1"/>
</dbReference>
<comment type="function">
    <text evidence="5">Arginine methyltransferase that can both catalyze the formation of omega-N monomethylarginine (MMA) and symmetrical dimethylarginine (sDMA).</text>
</comment>
<dbReference type="GO" id="GO:0032259">
    <property type="term" value="P:methylation"/>
    <property type="evidence" value="ECO:0007669"/>
    <property type="project" value="UniProtKB-KW"/>
</dbReference>
<keyword evidence="3 6" id="KW-0949">S-adenosyl-L-methionine</keyword>
<dbReference type="Pfam" id="PF22528">
    <property type="entry name" value="PRMT_C"/>
    <property type="match status" value="1"/>
</dbReference>
<dbReference type="PIRSF" id="PIRSF036946">
    <property type="entry name" value="Arg_N-mtase"/>
    <property type="match status" value="1"/>
</dbReference>
<dbReference type="Gene3D" id="2.70.160.11">
    <property type="entry name" value="Hnrnp arginine n-methyltransferase1"/>
    <property type="match status" value="2"/>
</dbReference>
<evidence type="ECO:0000256" key="3">
    <source>
        <dbReference type="ARBA" id="ARBA00022691"/>
    </source>
</evidence>
<evidence type="ECO:0000256" key="2">
    <source>
        <dbReference type="ARBA" id="ARBA00022679"/>
    </source>
</evidence>
<dbReference type="Gene3D" id="3.40.50.150">
    <property type="entry name" value="Vaccinia Virus protein VP39"/>
    <property type="match status" value="2"/>
</dbReference>
<gene>
    <name evidence="8" type="ORF">QR680_014795</name>
</gene>
<evidence type="ECO:0000256" key="5">
    <source>
        <dbReference type="PIRNR" id="PIRNR036946"/>
    </source>
</evidence>
<evidence type="ECO:0000256" key="4">
    <source>
        <dbReference type="ARBA" id="ARBA00022737"/>
    </source>
</evidence>
<dbReference type="Proteomes" id="UP001175271">
    <property type="component" value="Unassembled WGS sequence"/>
</dbReference>
<keyword evidence="2 6" id="KW-0808">Transferase</keyword>
<keyword evidence="9" id="KW-1185">Reference proteome</keyword>
<evidence type="ECO:0000256" key="1">
    <source>
        <dbReference type="ARBA" id="ARBA00022603"/>
    </source>
</evidence>
<name>A0AA39M4H9_9BILA</name>
<dbReference type="InterPro" id="IPR055135">
    <property type="entry name" value="PRMT_dom"/>
</dbReference>
<dbReference type="PROSITE" id="PS51678">
    <property type="entry name" value="SAM_MT_PRMT"/>
    <property type="match status" value="1"/>
</dbReference>
<reference evidence="8" key="1">
    <citation type="submission" date="2023-06" db="EMBL/GenBank/DDBJ databases">
        <title>Genomic analysis of the entomopathogenic nematode Steinernema hermaphroditum.</title>
        <authorList>
            <person name="Schwarz E.M."/>
            <person name="Heppert J.K."/>
            <person name="Baniya A."/>
            <person name="Schwartz H.T."/>
            <person name="Tan C.-H."/>
            <person name="Antoshechkin I."/>
            <person name="Sternberg P.W."/>
            <person name="Goodrich-Blair H."/>
            <person name="Dillman A.R."/>
        </authorList>
    </citation>
    <scope>NUCLEOTIDE SEQUENCE</scope>
    <source>
        <strain evidence="8">PS9179</strain>
        <tissue evidence="8">Whole animal</tissue>
    </source>
</reference>
<protein>
    <recommendedName>
        <fullName evidence="5">Protein arginine N-methyltransferase</fullName>
        <ecNumber evidence="5">2.1.1.-</ecNumber>
    </recommendedName>
</protein>
<comment type="similarity">
    <text evidence="5">Belongs to the class I-like SAM-binding methyltransferase superfamily. Protein arginine N-methyltransferase family. PRMT7 subfamily.</text>
</comment>
<sequence>MFIERINNATGDREWVVADENYDLAQEIARSGFADMILDTERNQLYENGLQSVIAEKHSNGEEANVVDIGTGTGLLSLMAARAGADHVTAIEVFKPMADIARKILKSSEYAEKIDLITTRSTDINENAVSVKGNIIVAEVFDTELIGEGALRTFKEAHDTLVGDGTRVVPSSGNIYILPVQSDLLKKFSKTPSTSLKSPFEDCPGNASVFDVQLSEVDKADVKPLCEPFLAFSFNFEDGDSIIYDETFVREAVATSSGSIDAILMWWDIDMDGTGAHIINMAPKWIYPESQWRDHWMQAVYYLPEDMHVSAGERIRLQCCHDEFSLWFKWAGASEEKHNCTCETHVVCARNSLYRMNELDANEQMTKVIEKECSGKDIVAINEGSLIGLTAASYAKSVTIVDSNPHFRQILEKYRNHNSLNNVKIVAEIEKIVTIPEMIVGEPFYLSSMLPWNNLRFWYDSIAICKRFSTPIQILPKRFILYAIPLDFEHLWKIASPVGTVEGFNLSIFDNVCQTARFATDAIVEPQPLWEYPSVCTGKTVELVEFDLNEEIPENDITFDACIDFSPSTNAVAVWCDWEFSDYTMKTGLLEACPTRSQPLWNKGYRQGVYFLPEAKRLDEECNKVFLQATFHEKNGEISFHFTY</sequence>
<dbReference type="GO" id="GO:0016274">
    <property type="term" value="F:protein-arginine N-methyltransferase activity"/>
    <property type="evidence" value="ECO:0007669"/>
    <property type="project" value="InterPro"/>
</dbReference>
<dbReference type="SUPFAM" id="SSF53335">
    <property type="entry name" value="S-adenosyl-L-methionine-dependent methyltransferases"/>
    <property type="match status" value="1"/>
</dbReference>
<comment type="caution">
    <text evidence="8">The sequence shown here is derived from an EMBL/GenBank/DDBJ whole genome shotgun (WGS) entry which is preliminary data.</text>
</comment>
<evidence type="ECO:0000259" key="7">
    <source>
        <dbReference type="Pfam" id="PF22528"/>
    </source>
</evidence>
<accession>A0AA39M4H9</accession>